<dbReference type="Pfam" id="PF17762">
    <property type="entry name" value="HTH_ParB"/>
    <property type="match status" value="1"/>
</dbReference>
<dbReference type="GO" id="GO:0007059">
    <property type="term" value="P:chromosome segregation"/>
    <property type="evidence" value="ECO:0007669"/>
    <property type="project" value="UniProtKB-KW"/>
</dbReference>
<dbReference type="NCBIfam" id="TIGR00180">
    <property type="entry name" value="parB_part"/>
    <property type="match status" value="1"/>
</dbReference>
<dbReference type="GO" id="GO:0003677">
    <property type="term" value="F:DNA binding"/>
    <property type="evidence" value="ECO:0007669"/>
    <property type="project" value="UniProtKB-KW"/>
</dbReference>
<comment type="similarity">
    <text evidence="1">Belongs to the ParB family.</text>
</comment>
<proteinExistence type="inferred from homology"/>
<evidence type="ECO:0000256" key="4">
    <source>
        <dbReference type="SAM" id="MobiDB-lite"/>
    </source>
</evidence>
<dbReference type="FunFam" id="3.90.1530.30:FF:000001">
    <property type="entry name" value="Chromosome partitioning protein ParB"/>
    <property type="match status" value="1"/>
</dbReference>
<dbReference type="SUPFAM" id="SSF110849">
    <property type="entry name" value="ParB/Sulfiredoxin"/>
    <property type="match status" value="1"/>
</dbReference>
<evidence type="ECO:0000256" key="2">
    <source>
        <dbReference type="ARBA" id="ARBA00022829"/>
    </source>
</evidence>
<accession>A0A1V1NWE8</accession>
<dbReference type="Pfam" id="PF02195">
    <property type="entry name" value="ParB_N"/>
    <property type="match status" value="1"/>
</dbReference>
<feature type="region of interest" description="Disordered" evidence="4">
    <location>
        <begin position="1"/>
        <end position="28"/>
    </location>
</feature>
<keyword evidence="3" id="KW-0238">DNA-binding</keyword>
<gene>
    <name evidence="6" type="ORF">OMM_05433</name>
</gene>
<feature type="domain" description="ParB-like N-terminal" evidence="5">
    <location>
        <begin position="38"/>
        <end position="124"/>
    </location>
</feature>
<dbReference type="InterPro" id="IPR003115">
    <property type="entry name" value="ParB_N"/>
</dbReference>
<dbReference type="PANTHER" id="PTHR33375">
    <property type="entry name" value="CHROMOSOME-PARTITIONING PROTEIN PARB-RELATED"/>
    <property type="match status" value="1"/>
</dbReference>
<dbReference type="Proteomes" id="UP000189670">
    <property type="component" value="Unassembled WGS sequence"/>
</dbReference>
<evidence type="ECO:0000313" key="7">
    <source>
        <dbReference type="Proteomes" id="UP000189670"/>
    </source>
</evidence>
<dbReference type="FunFam" id="1.10.10.2830:FF:000001">
    <property type="entry name" value="Chromosome partitioning protein ParB"/>
    <property type="match status" value="1"/>
</dbReference>
<keyword evidence="2" id="KW-0159">Chromosome partition</keyword>
<dbReference type="AlphaFoldDB" id="A0A1V1NWE8"/>
<dbReference type="InterPro" id="IPR036086">
    <property type="entry name" value="ParB/Sulfiredoxin_sf"/>
</dbReference>
<reference evidence="7" key="1">
    <citation type="submission" date="2012-11" db="EMBL/GenBank/DDBJ databases">
        <authorList>
            <person name="Lucero-Rivera Y.E."/>
            <person name="Tovar-Ramirez D."/>
        </authorList>
    </citation>
    <scope>NUCLEOTIDE SEQUENCE [LARGE SCALE GENOMIC DNA]</scope>
    <source>
        <strain evidence="7">Araruama</strain>
    </source>
</reference>
<dbReference type="CDD" id="cd16393">
    <property type="entry name" value="SPO0J_N"/>
    <property type="match status" value="1"/>
</dbReference>
<evidence type="ECO:0000259" key="5">
    <source>
        <dbReference type="SMART" id="SM00470"/>
    </source>
</evidence>
<dbReference type="Gene3D" id="1.10.10.2830">
    <property type="match status" value="1"/>
</dbReference>
<protein>
    <submittedName>
        <fullName evidence="6">Chromosome partitioning protein, ParB family</fullName>
    </submittedName>
</protein>
<evidence type="ECO:0000313" key="6">
    <source>
        <dbReference type="EMBL" id="ETR66883.1"/>
    </source>
</evidence>
<dbReference type="InterPro" id="IPR041468">
    <property type="entry name" value="HTH_ParB/Spo0J"/>
</dbReference>
<dbReference type="SMART" id="SM00470">
    <property type="entry name" value="ParB"/>
    <property type="match status" value="1"/>
</dbReference>
<organism evidence="6 7">
    <name type="scientific">Candidatus Magnetoglobus multicellularis str. Araruama</name>
    <dbReference type="NCBI Taxonomy" id="890399"/>
    <lineage>
        <taxon>Bacteria</taxon>
        <taxon>Pseudomonadati</taxon>
        <taxon>Thermodesulfobacteriota</taxon>
        <taxon>Desulfobacteria</taxon>
        <taxon>Desulfobacterales</taxon>
        <taxon>Desulfobacteraceae</taxon>
        <taxon>Candidatus Magnetoglobus</taxon>
    </lineage>
</organism>
<comment type="caution">
    <text evidence="6">The sequence shown here is derived from an EMBL/GenBank/DDBJ whole genome shotgun (WGS) entry which is preliminary data.</text>
</comment>
<dbReference type="PANTHER" id="PTHR33375:SF1">
    <property type="entry name" value="CHROMOSOME-PARTITIONING PROTEIN PARB-RELATED"/>
    <property type="match status" value="1"/>
</dbReference>
<sequence length="288" mass="32575">MASIRDKLAQKKSKLSQPKQLDNDHPANTGFVQNGTFFNIDIDLIKPNPNQPRKYFDELALQELSDSIKQSGVIQPIIIRKEQDQIILVAGERRLRAAKMAELKSIPCILTTGNPIEIALIENLQRENLNPIDESEALQQMIDEYSYTQQDLAHVIGKGRSTIAETLTLNRLPNTIKDECRRADTFSRRVLVEVAKQKGSEKMTELFSKIKKNKLSSDDVRKITRKKKSADPKPQVSVFHATSKKATNFIRQLNQAMSADQDENETALLIETLNAVKIVVDESLKKLQ</sequence>
<evidence type="ECO:0000256" key="3">
    <source>
        <dbReference type="ARBA" id="ARBA00023125"/>
    </source>
</evidence>
<dbReference type="EMBL" id="ATBP01001685">
    <property type="protein sequence ID" value="ETR66883.1"/>
    <property type="molecule type" value="Genomic_DNA"/>
</dbReference>
<dbReference type="InterPro" id="IPR004437">
    <property type="entry name" value="ParB/RepB/Spo0J"/>
</dbReference>
<dbReference type="Gene3D" id="3.90.1530.30">
    <property type="match status" value="1"/>
</dbReference>
<name>A0A1V1NWE8_9BACT</name>
<dbReference type="InterPro" id="IPR050336">
    <property type="entry name" value="Chromosome_partition/occlusion"/>
</dbReference>
<evidence type="ECO:0000256" key="1">
    <source>
        <dbReference type="ARBA" id="ARBA00006295"/>
    </source>
</evidence>
<dbReference type="GO" id="GO:0005694">
    <property type="term" value="C:chromosome"/>
    <property type="evidence" value="ECO:0007669"/>
    <property type="project" value="TreeGrafter"/>
</dbReference>